<evidence type="ECO:0000313" key="2">
    <source>
        <dbReference type="EMBL" id="KAB8167294.1"/>
    </source>
</evidence>
<name>A0A5N6AEQ3_9ACTN</name>
<protein>
    <submittedName>
        <fullName evidence="2">Amidohydrolase family protein</fullName>
    </submittedName>
</protein>
<dbReference type="PANTHER" id="PTHR43383:SF2">
    <property type="entry name" value="AMIDOHYDROLASE 2 FAMILY PROTEIN"/>
    <property type="match status" value="1"/>
</dbReference>
<dbReference type="OrthoDB" id="8244441at2"/>
<feature type="domain" description="Amidohydrolase-related" evidence="1">
    <location>
        <begin position="132"/>
        <end position="363"/>
    </location>
</feature>
<dbReference type="AlphaFoldDB" id="A0A5N6AEQ3"/>
<dbReference type="Proteomes" id="UP000314251">
    <property type="component" value="Unassembled WGS sequence"/>
</dbReference>
<accession>A0A5N6AEQ3</accession>
<dbReference type="GO" id="GO:0016787">
    <property type="term" value="F:hydrolase activity"/>
    <property type="evidence" value="ECO:0007669"/>
    <property type="project" value="UniProtKB-KW"/>
</dbReference>
<dbReference type="EMBL" id="VDLY02000005">
    <property type="protein sequence ID" value="KAB8167294.1"/>
    <property type="molecule type" value="Genomic_DNA"/>
</dbReference>
<dbReference type="SUPFAM" id="SSF51556">
    <property type="entry name" value="Metallo-dependent hydrolases"/>
    <property type="match status" value="1"/>
</dbReference>
<dbReference type="InterPro" id="IPR006680">
    <property type="entry name" value="Amidohydro-rel"/>
</dbReference>
<keyword evidence="3" id="KW-1185">Reference proteome</keyword>
<sequence>MPPLVDQHCHGVLREVPTGVAEFAGWLSESGAPPAPGTSHADSALGLAVRRWCPPALGLPAYAPLDAYLEARRALGAAEANRALLRAAGIGALLVDDGPLPGAVLSAAELATAAGATAFTVTRLEPLAEAAADLAGRDTDAFLARLAGSVERARARSVAFKSVAAYRHGLHLEAAPPSRAELWTAAEHWLMTRRTGGRLANPVLLRHLLWSAAGTGLPLQLHTGFGDADLRLHRADPSLLTDFIRAVAPMGCPLVLLHCYPFHRQAAHLAAVYPHVYADLGLTLSHVGGRAPAVLAETWELAPFGKVLFSTDAYGLPELYLVGARQFRWALTEALAGPGWPPAEAHRAAVLLAAENARRLYRLPGGPGRGGG</sequence>
<organism evidence="2 3">
    <name type="scientific">Streptomyces mimosae</name>
    <dbReference type="NCBI Taxonomy" id="2586635"/>
    <lineage>
        <taxon>Bacteria</taxon>
        <taxon>Bacillati</taxon>
        <taxon>Actinomycetota</taxon>
        <taxon>Actinomycetes</taxon>
        <taxon>Kitasatosporales</taxon>
        <taxon>Streptomycetaceae</taxon>
        <taxon>Streptomyces</taxon>
    </lineage>
</organism>
<reference evidence="2" key="1">
    <citation type="submission" date="2019-10" db="EMBL/GenBank/DDBJ databases">
        <title>Nonomuraea sp. nov., isolated from Phyllanthus amarus.</title>
        <authorList>
            <person name="Klykleung N."/>
            <person name="Tanasupawat S."/>
        </authorList>
    </citation>
    <scope>NUCLEOTIDE SEQUENCE [LARGE SCALE GENOMIC DNA]</scope>
    <source>
        <strain evidence="2">3MP-10</strain>
    </source>
</reference>
<dbReference type="InterPro" id="IPR032466">
    <property type="entry name" value="Metal_Hydrolase"/>
</dbReference>
<evidence type="ECO:0000313" key="3">
    <source>
        <dbReference type="Proteomes" id="UP000314251"/>
    </source>
</evidence>
<dbReference type="PANTHER" id="PTHR43383">
    <property type="entry name" value="NODULIN 6"/>
    <property type="match status" value="1"/>
</dbReference>
<proteinExistence type="predicted"/>
<comment type="caution">
    <text evidence="2">The sequence shown here is derived from an EMBL/GenBank/DDBJ whole genome shotgun (WGS) entry which is preliminary data.</text>
</comment>
<dbReference type="Pfam" id="PF04909">
    <property type="entry name" value="Amidohydro_2"/>
    <property type="match status" value="1"/>
</dbReference>
<dbReference type="Gene3D" id="3.20.20.140">
    <property type="entry name" value="Metal-dependent hydrolases"/>
    <property type="match status" value="1"/>
</dbReference>
<gene>
    <name evidence="2" type="ORF">FH607_008695</name>
</gene>
<evidence type="ECO:0000259" key="1">
    <source>
        <dbReference type="Pfam" id="PF04909"/>
    </source>
</evidence>